<dbReference type="GeneID" id="73467145"/>
<dbReference type="EMBL" id="JAGSYN010000043">
    <property type="protein sequence ID" value="KAG7666088.1"/>
    <property type="molecule type" value="Genomic_DNA"/>
</dbReference>
<dbReference type="RefSeq" id="XP_049266320.1">
    <property type="nucleotide sequence ID" value="XM_049407323.1"/>
</dbReference>
<organism evidence="1 2">
    <name type="scientific">[Candida] subhashii</name>
    <dbReference type="NCBI Taxonomy" id="561895"/>
    <lineage>
        <taxon>Eukaryota</taxon>
        <taxon>Fungi</taxon>
        <taxon>Dikarya</taxon>
        <taxon>Ascomycota</taxon>
        <taxon>Saccharomycotina</taxon>
        <taxon>Pichiomycetes</taxon>
        <taxon>Debaryomycetaceae</taxon>
        <taxon>Spathaspora</taxon>
    </lineage>
</organism>
<dbReference type="Proteomes" id="UP000694255">
    <property type="component" value="Unassembled WGS sequence"/>
</dbReference>
<dbReference type="AlphaFoldDB" id="A0A8J5QRB7"/>
<proteinExistence type="predicted"/>
<reference evidence="1 2" key="1">
    <citation type="journal article" date="2021" name="DNA Res.">
        <title>Genome analysis of Candida subhashii reveals its hybrid nature and dual mitochondrial genome conformations.</title>
        <authorList>
            <person name="Mixao V."/>
            <person name="Hegedusova E."/>
            <person name="Saus E."/>
            <person name="Pryszcz L.P."/>
            <person name="Cillingova A."/>
            <person name="Nosek J."/>
            <person name="Gabaldon T."/>
        </authorList>
    </citation>
    <scope>NUCLEOTIDE SEQUENCE [LARGE SCALE GENOMIC DNA]</scope>
    <source>
        <strain evidence="1 2">CBS 10753</strain>
    </source>
</reference>
<protein>
    <submittedName>
        <fullName evidence="1">Uncharacterized protein</fullName>
    </submittedName>
</protein>
<evidence type="ECO:0000313" key="1">
    <source>
        <dbReference type="EMBL" id="KAG7666088.1"/>
    </source>
</evidence>
<comment type="caution">
    <text evidence="1">The sequence shown here is derived from an EMBL/GenBank/DDBJ whole genome shotgun (WGS) entry which is preliminary data.</text>
</comment>
<gene>
    <name evidence="1" type="ORF">J8A68_000344</name>
</gene>
<sequence>MNRCAGGLIGGGGYWSLDFEVVVEEFEWMWEDLNGGRGDLEVYFEVATGFDMVMEEFEWIKEEVIERGGNFDGEPQISKRYPGSCGRIISWKTITTILKTFQYQDIEGTSEVISETHEGPTEVICGNTQS</sequence>
<evidence type="ECO:0000313" key="2">
    <source>
        <dbReference type="Proteomes" id="UP000694255"/>
    </source>
</evidence>
<name>A0A8J5QRB7_9ASCO</name>
<keyword evidence="2" id="KW-1185">Reference proteome</keyword>
<accession>A0A8J5QRB7</accession>